<dbReference type="AlphaFoldDB" id="D1PWC4"/>
<name>D1PWC4_9BACT</name>
<keyword evidence="3" id="KW-1185">Reference proteome</keyword>
<dbReference type="EMBL" id="ACKS01000055">
    <property type="protein sequence ID" value="EFA44312.1"/>
    <property type="molecule type" value="Genomic_DNA"/>
</dbReference>
<sequence>MKNNFSSTLILALLFCAVGTVKAAEDNGAVGNQINENTQNLGVMKFTKVNPEESRPIYMTFTPTPKRNVNVFLEGDIVKWDDIPDYSNQLNMQIWGEGTFCIKSNVEVFDFRQCYCITDIDLTGNKNLKKVTIGIVGCNELKFPETVEQIKVVKTYMKKVLIPANNSLQKVEFYSNKDFETIDMGKSENLTYLDVSYCPKLMKADFLECKKLRLVDLTKCPALNPTLNVTDMPDLEEIYLGLCGLKNLDLSRCPNLKVISVYGNELQDEALDHFIASLPSFAENVASDHVIILKTELSPDKFKCTSAQLNAIRAKGWSPMKLIRGDNGKPKRVPFKDEDTITGIAGIDAHENIQDVWFDISGRRIKKPVASGVYIHNGKKVMIAK</sequence>
<evidence type="ECO:0000256" key="1">
    <source>
        <dbReference type="SAM" id="SignalP"/>
    </source>
</evidence>
<feature type="chain" id="PRO_5003024936" evidence="1">
    <location>
        <begin position="24"/>
        <end position="385"/>
    </location>
</feature>
<dbReference type="Gene3D" id="3.80.10.10">
    <property type="entry name" value="Ribonuclease Inhibitor"/>
    <property type="match status" value="1"/>
</dbReference>
<dbReference type="SUPFAM" id="SSF52047">
    <property type="entry name" value="RNI-like"/>
    <property type="match status" value="1"/>
</dbReference>
<evidence type="ECO:0000313" key="2">
    <source>
        <dbReference type="EMBL" id="EFA44312.1"/>
    </source>
</evidence>
<dbReference type="OrthoDB" id="1059339at2"/>
<proteinExistence type="predicted"/>
<keyword evidence="1" id="KW-0732">Signal</keyword>
<reference evidence="2 3" key="1">
    <citation type="submission" date="2009-10" db="EMBL/GenBank/DDBJ databases">
        <authorList>
            <person name="Qin X."/>
            <person name="Bachman B."/>
            <person name="Battles P."/>
            <person name="Bell A."/>
            <person name="Bess C."/>
            <person name="Bickham C."/>
            <person name="Chaboub L."/>
            <person name="Chen D."/>
            <person name="Coyle M."/>
            <person name="Deiros D.R."/>
            <person name="Dinh H."/>
            <person name="Forbes L."/>
            <person name="Fowler G."/>
            <person name="Francisco L."/>
            <person name="Fu Q."/>
            <person name="Gubbala S."/>
            <person name="Hale W."/>
            <person name="Han Y."/>
            <person name="Hemphill L."/>
            <person name="Highlander S.K."/>
            <person name="Hirani K."/>
            <person name="Hogues M."/>
            <person name="Jackson L."/>
            <person name="Jakkamsetti A."/>
            <person name="Javaid M."/>
            <person name="Jiang H."/>
            <person name="Korchina V."/>
            <person name="Kovar C."/>
            <person name="Lara F."/>
            <person name="Lee S."/>
            <person name="Mata R."/>
            <person name="Mathew T."/>
            <person name="Moen C."/>
            <person name="Morales K."/>
            <person name="Munidasa M."/>
            <person name="Nazareth L."/>
            <person name="Ngo R."/>
            <person name="Nguyen L."/>
            <person name="Okwuonu G."/>
            <person name="Ongeri F."/>
            <person name="Patil S."/>
            <person name="Petrosino J."/>
            <person name="Pham C."/>
            <person name="Pham P."/>
            <person name="Pu L.-L."/>
            <person name="Puazo M."/>
            <person name="Raj R."/>
            <person name="Reid J."/>
            <person name="Rouhana J."/>
            <person name="Saada N."/>
            <person name="Shang Y."/>
            <person name="Simmons D."/>
            <person name="Thornton R."/>
            <person name="Warren J."/>
            <person name="Weissenberger G."/>
            <person name="Zhang J."/>
            <person name="Zhang L."/>
            <person name="Zhou C."/>
            <person name="Zhu D."/>
            <person name="Muzny D."/>
            <person name="Worley K."/>
            <person name="Gibbs R."/>
        </authorList>
    </citation>
    <scope>NUCLEOTIDE SEQUENCE [LARGE SCALE GENOMIC DNA]</scope>
    <source>
        <strain evidence="2 3">DSM 17361</strain>
    </source>
</reference>
<evidence type="ECO:0000313" key="3">
    <source>
        <dbReference type="Proteomes" id="UP000003160"/>
    </source>
</evidence>
<comment type="caution">
    <text evidence="2">The sequence shown here is derived from an EMBL/GenBank/DDBJ whole genome shotgun (WGS) entry which is preliminary data.</text>
</comment>
<accession>D1PWC4</accession>
<dbReference type="HOGENOM" id="CLU_735411_0_0_10"/>
<dbReference type="Proteomes" id="UP000003160">
    <property type="component" value="Unassembled WGS sequence"/>
</dbReference>
<dbReference type="RefSeq" id="WP_007173363.1">
    <property type="nucleotide sequence ID" value="NZ_GG704780.1"/>
</dbReference>
<dbReference type="InterPro" id="IPR032675">
    <property type="entry name" value="LRR_dom_sf"/>
</dbReference>
<protein>
    <submittedName>
        <fullName evidence="2">Leucine Rich Repeat protein</fullName>
    </submittedName>
</protein>
<gene>
    <name evidence="2" type="ORF">HMPREF0645_1259</name>
</gene>
<feature type="signal peptide" evidence="1">
    <location>
        <begin position="1"/>
        <end position="23"/>
    </location>
</feature>
<organism evidence="2 3">
    <name type="scientific">Hallella bergensis DSM 17361</name>
    <dbReference type="NCBI Taxonomy" id="585502"/>
    <lineage>
        <taxon>Bacteria</taxon>
        <taxon>Pseudomonadati</taxon>
        <taxon>Bacteroidota</taxon>
        <taxon>Bacteroidia</taxon>
        <taxon>Bacteroidales</taxon>
        <taxon>Prevotellaceae</taxon>
        <taxon>Hallella</taxon>
    </lineage>
</organism>